<evidence type="ECO:0000256" key="2">
    <source>
        <dbReference type="ARBA" id="ARBA00007935"/>
    </source>
</evidence>
<comment type="caution">
    <text evidence="9">The sequence shown here is derived from an EMBL/GenBank/DDBJ whole genome shotgun (WGS) entry which is preliminary data.</text>
</comment>
<evidence type="ECO:0000256" key="1">
    <source>
        <dbReference type="ARBA" id="ARBA00004651"/>
    </source>
</evidence>
<comment type="similarity">
    <text evidence="2">Belongs to the binding-protein-dependent transport system permease family. FecCD subfamily.</text>
</comment>
<dbReference type="PANTHER" id="PTHR30472">
    <property type="entry name" value="FERRIC ENTEROBACTIN TRANSPORT SYSTEM PERMEASE PROTEIN"/>
    <property type="match status" value="1"/>
</dbReference>
<feature type="transmembrane region" description="Helical" evidence="8">
    <location>
        <begin position="101"/>
        <end position="134"/>
    </location>
</feature>
<dbReference type="InterPro" id="IPR037294">
    <property type="entry name" value="ABC_BtuC-like"/>
</dbReference>
<keyword evidence="3" id="KW-0813">Transport</keyword>
<dbReference type="PROSITE" id="PS51318">
    <property type="entry name" value="TAT"/>
    <property type="match status" value="1"/>
</dbReference>
<dbReference type="InterPro" id="IPR000522">
    <property type="entry name" value="ABC_transptr_permease_BtuC"/>
</dbReference>
<feature type="transmembrane region" description="Helical" evidence="8">
    <location>
        <begin position="274"/>
        <end position="291"/>
    </location>
</feature>
<dbReference type="Proteomes" id="UP000824211">
    <property type="component" value="Unassembled WGS sequence"/>
</dbReference>
<sequence>MEKNKLPRRGVLALTALLAVLAGALSLCLGAAAVPPGELWAALTGRGEGTGAAILLYVRLPRTAGCMVAGAALAVAGAVIQTVLANPLASPNVVGVNAGAGAAVALCCAAAPTAAGLTPLAAFAGAFGSAMLVLGVARRAGASRMTLILTGAALSSIFSAVIDLAVTVAPDALNGYTDFRVGGLGEVTMARVAPAAAVGGVCLLGVLLLTNELDLLALGGETARSLGLRVERMRVALLALAAGLAGAAVSIGGLIGFVGLIVPHLLRRFLGEESLPLVVGCAFGGAALLTVCDTAARTLFAPYEIPVGVALSLGGGPFFLWLLLGRKGGGRH</sequence>
<dbReference type="AlphaFoldDB" id="A0A9D2MGW1"/>
<reference evidence="9" key="2">
    <citation type="submission" date="2021-04" db="EMBL/GenBank/DDBJ databases">
        <authorList>
            <person name="Gilroy R."/>
        </authorList>
    </citation>
    <scope>NUCLEOTIDE SEQUENCE</scope>
    <source>
        <strain evidence="9">ChiHjej9B8-13557</strain>
    </source>
</reference>
<evidence type="ECO:0000256" key="6">
    <source>
        <dbReference type="ARBA" id="ARBA00022989"/>
    </source>
</evidence>
<gene>
    <name evidence="9" type="ORF">H9771_06635</name>
</gene>
<dbReference type="EMBL" id="DWXX01000116">
    <property type="protein sequence ID" value="HJB59313.1"/>
    <property type="molecule type" value="Genomic_DNA"/>
</dbReference>
<dbReference type="GO" id="GO:0022857">
    <property type="term" value="F:transmembrane transporter activity"/>
    <property type="evidence" value="ECO:0007669"/>
    <property type="project" value="InterPro"/>
</dbReference>
<keyword evidence="7 8" id="KW-0472">Membrane</keyword>
<reference evidence="9" key="1">
    <citation type="journal article" date="2021" name="PeerJ">
        <title>Extensive microbial diversity within the chicken gut microbiome revealed by metagenomics and culture.</title>
        <authorList>
            <person name="Gilroy R."/>
            <person name="Ravi A."/>
            <person name="Getino M."/>
            <person name="Pursley I."/>
            <person name="Horton D.L."/>
            <person name="Alikhan N.F."/>
            <person name="Baker D."/>
            <person name="Gharbi K."/>
            <person name="Hall N."/>
            <person name="Watson M."/>
            <person name="Adriaenssens E.M."/>
            <person name="Foster-Nyarko E."/>
            <person name="Jarju S."/>
            <person name="Secka A."/>
            <person name="Antonio M."/>
            <person name="Oren A."/>
            <person name="Chaudhuri R.R."/>
            <person name="La Ragione R."/>
            <person name="Hildebrand F."/>
            <person name="Pallen M.J."/>
        </authorList>
    </citation>
    <scope>NUCLEOTIDE SEQUENCE</scope>
    <source>
        <strain evidence="9">ChiHjej9B8-13557</strain>
    </source>
</reference>
<evidence type="ECO:0000256" key="8">
    <source>
        <dbReference type="SAM" id="Phobius"/>
    </source>
</evidence>
<evidence type="ECO:0000313" key="9">
    <source>
        <dbReference type="EMBL" id="HJB59313.1"/>
    </source>
</evidence>
<dbReference type="GO" id="GO:0005886">
    <property type="term" value="C:plasma membrane"/>
    <property type="evidence" value="ECO:0007669"/>
    <property type="project" value="UniProtKB-SubCell"/>
</dbReference>
<dbReference type="SUPFAM" id="SSF81345">
    <property type="entry name" value="ABC transporter involved in vitamin B12 uptake, BtuC"/>
    <property type="match status" value="1"/>
</dbReference>
<feature type="transmembrane region" description="Helical" evidence="8">
    <location>
        <begin position="65"/>
        <end position="89"/>
    </location>
</feature>
<feature type="transmembrane region" description="Helical" evidence="8">
    <location>
        <begin position="146"/>
        <end position="169"/>
    </location>
</feature>
<evidence type="ECO:0000256" key="7">
    <source>
        <dbReference type="ARBA" id="ARBA00023136"/>
    </source>
</evidence>
<evidence type="ECO:0000256" key="5">
    <source>
        <dbReference type="ARBA" id="ARBA00022692"/>
    </source>
</evidence>
<protein>
    <submittedName>
        <fullName evidence="9">Iron ABC transporter permease</fullName>
    </submittedName>
</protein>
<dbReference type="InterPro" id="IPR006311">
    <property type="entry name" value="TAT_signal"/>
</dbReference>
<dbReference type="Gene3D" id="1.10.3470.10">
    <property type="entry name" value="ABC transporter involved in vitamin B12 uptake, BtuC"/>
    <property type="match status" value="1"/>
</dbReference>
<evidence type="ECO:0000256" key="4">
    <source>
        <dbReference type="ARBA" id="ARBA00022475"/>
    </source>
</evidence>
<proteinExistence type="inferred from homology"/>
<feature type="transmembrane region" description="Helical" evidence="8">
    <location>
        <begin position="303"/>
        <end position="324"/>
    </location>
</feature>
<feature type="transmembrane region" description="Helical" evidence="8">
    <location>
        <begin position="189"/>
        <end position="209"/>
    </location>
</feature>
<evidence type="ECO:0000313" key="10">
    <source>
        <dbReference type="Proteomes" id="UP000824211"/>
    </source>
</evidence>
<keyword evidence="4" id="KW-1003">Cell membrane</keyword>
<dbReference type="Pfam" id="PF01032">
    <property type="entry name" value="FecCD"/>
    <property type="match status" value="1"/>
</dbReference>
<comment type="subcellular location">
    <subcellularLocation>
        <location evidence="1">Cell membrane</location>
        <topology evidence="1">Multi-pass membrane protein</topology>
    </subcellularLocation>
</comment>
<keyword evidence="6 8" id="KW-1133">Transmembrane helix</keyword>
<accession>A0A9D2MGW1</accession>
<name>A0A9D2MGW1_9FIRM</name>
<keyword evidence="5 8" id="KW-0812">Transmembrane</keyword>
<organism evidence="9 10">
    <name type="scientific">Candidatus Faecalibacterium faecipullorum</name>
    <dbReference type="NCBI Taxonomy" id="2838578"/>
    <lineage>
        <taxon>Bacteria</taxon>
        <taxon>Bacillati</taxon>
        <taxon>Bacillota</taxon>
        <taxon>Clostridia</taxon>
        <taxon>Eubacteriales</taxon>
        <taxon>Oscillospiraceae</taxon>
        <taxon>Faecalibacterium</taxon>
    </lineage>
</organism>
<dbReference type="PANTHER" id="PTHR30472:SF25">
    <property type="entry name" value="ABC TRANSPORTER PERMEASE PROTEIN MJ0876-RELATED"/>
    <property type="match status" value="1"/>
</dbReference>
<feature type="transmembrane region" description="Helical" evidence="8">
    <location>
        <begin position="235"/>
        <end position="262"/>
    </location>
</feature>
<evidence type="ECO:0000256" key="3">
    <source>
        <dbReference type="ARBA" id="ARBA00022448"/>
    </source>
</evidence>